<evidence type="ECO:0000259" key="1">
    <source>
        <dbReference type="Pfam" id="PF00144"/>
    </source>
</evidence>
<organism evidence="2 3">
    <name type="scientific">Oceanicoccus sagamiensis</name>
    <dbReference type="NCBI Taxonomy" id="716816"/>
    <lineage>
        <taxon>Bacteria</taxon>
        <taxon>Pseudomonadati</taxon>
        <taxon>Pseudomonadota</taxon>
        <taxon>Gammaproteobacteria</taxon>
        <taxon>Cellvibrionales</taxon>
        <taxon>Spongiibacteraceae</taxon>
        <taxon>Oceanicoccus</taxon>
    </lineage>
</organism>
<reference evidence="2 3" key="1">
    <citation type="submission" date="2016-11" db="EMBL/GenBank/DDBJ databases">
        <title>Trade-off between light-utilization and light-protection in marine flavobacteria.</title>
        <authorList>
            <person name="Kumagai Y."/>
        </authorList>
    </citation>
    <scope>NUCLEOTIDE SEQUENCE [LARGE SCALE GENOMIC DNA]</scope>
    <source>
        <strain evidence="2 3">NBRC 107125</strain>
    </source>
</reference>
<evidence type="ECO:0000313" key="3">
    <source>
        <dbReference type="Proteomes" id="UP000193450"/>
    </source>
</evidence>
<keyword evidence="3" id="KW-1185">Reference proteome</keyword>
<feature type="domain" description="Beta-lactamase-related" evidence="1">
    <location>
        <begin position="1"/>
        <end position="91"/>
    </location>
</feature>
<dbReference type="Proteomes" id="UP000193450">
    <property type="component" value="Chromosome"/>
</dbReference>
<dbReference type="EMBL" id="CP019343">
    <property type="protein sequence ID" value="ARN73177.1"/>
    <property type="molecule type" value="Genomic_DNA"/>
</dbReference>
<dbReference type="Gene3D" id="3.40.710.10">
    <property type="entry name" value="DD-peptidase/beta-lactamase superfamily"/>
    <property type="match status" value="1"/>
</dbReference>
<gene>
    <name evidence="2" type="ORF">BST96_03090</name>
</gene>
<protein>
    <recommendedName>
        <fullName evidence="1">Beta-lactamase-related domain-containing protein</fullName>
    </recommendedName>
</protein>
<accession>A0A1X9NE01</accession>
<dbReference type="AlphaFoldDB" id="A0A1X9NE01"/>
<sequence>MAKFLRVFLNQGAPVLSAKQLARMETPRTSFAAQAGLDYGYGLGLYDWFVSGHRFYGHGGDGDGYLAHFAYSKEAGLGYFLVINAFQPQSLSAMRSVVEKALIQGLAEPVKAPAVPLKNPQQYIGSYRPVTWRFGGKPADRELTISLNQQQLMAQFSGERAYPLIAVGPGLFRWPVQSSATMALVMTRKGMIFSGDEGNFLRINDQH</sequence>
<dbReference type="SUPFAM" id="SSF56601">
    <property type="entry name" value="beta-lactamase/transpeptidase-like"/>
    <property type="match status" value="1"/>
</dbReference>
<dbReference type="InterPro" id="IPR001466">
    <property type="entry name" value="Beta-lactam-related"/>
</dbReference>
<dbReference type="KEGG" id="osg:BST96_03090"/>
<dbReference type="RefSeq" id="WP_085757281.1">
    <property type="nucleotide sequence ID" value="NZ_CP019343.1"/>
</dbReference>
<name>A0A1X9NE01_9GAMM</name>
<dbReference type="InterPro" id="IPR012338">
    <property type="entry name" value="Beta-lactam/transpept-like"/>
</dbReference>
<dbReference type="STRING" id="716816.BST96_03090"/>
<proteinExistence type="predicted"/>
<dbReference type="Pfam" id="PF00144">
    <property type="entry name" value="Beta-lactamase"/>
    <property type="match status" value="1"/>
</dbReference>
<evidence type="ECO:0000313" key="2">
    <source>
        <dbReference type="EMBL" id="ARN73177.1"/>
    </source>
</evidence>